<keyword evidence="3" id="KW-0496">Mitochondrion</keyword>
<dbReference type="EMBL" id="GG662603">
    <property type="protein sequence ID" value="EAS01406.2"/>
    <property type="molecule type" value="Genomic_DNA"/>
</dbReference>
<dbReference type="InterPro" id="IPR006571">
    <property type="entry name" value="TLDc_dom"/>
</dbReference>
<evidence type="ECO:0000259" key="6">
    <source>
        <dbReference type="PROSITE" id="PS51886"/>
    </source>
</evidence>
<evidence type="ECO:0000313" key="8">
    <source>
        <dbReference type="Proteomes" id="UP000009168"/>
    </source>
</evidence>
<accession>I7LWD1</accession>
<feature type="domain" description="TLDc" evidence="6">
    <location>
        <begin position="504"/>
        <end position="668"/>
    </location>
</feature>
<dbReference type="PANTHER" id="PTHR23354">
    <property type="entry name" value="NUCLEOLAR PROTEIN 7/ESTROGEN RECEPTOR COACTIVATOR-RELATED"/>
    <property type="match status" value="1"/>
</dbReference>
<dbReference type="CDD" id="cd00118">
    <property type="entry name" value="LysM"/>
    <property type="match status" value="1"/>
</dbReference>
<dbReference type="InParanoid" id="I7LWD1"/>
<dbReference type="GO" id="GO:0005739">
    <property type="term" value="C:mitochondrion"/>
    <property type="evidence" value="ECO:0007669"/>
    <property type="project" value="UniProtKB-SubCell"/>
</dbReference>
<dbReference type="InterPro" id="IPR018392">
    <property type="entry name" value="LysM"/>
</dbReference>
<evidence type="ECO:0000256" key="1">
    <source>
        <dbReference type="ARBA" id="ARBA00004173"/>
    </source>
</evidence>
<feature type="region of interest" description="Disordered" evidence="5">
    <location>
        <begin position="369"/>
        <end position="401"/>
    </location>
</feature>
<dbReference type="OrthoDB" id="26679at2759"/>
<dbReference type="GeneID" id="7826074"/>
<feature type="compositionally biased region" description="Basic and acidic residues" evidence="5">
    <location>
        <begin position="428"/>
        <end position="448"/>
    </location>
</feature>
<dbReference type="PANTHER" id="PTHR23354:SF62">
    <property type="entry name" value="MUSTARD, ISOFORM V"/>
    <property type="match status" value="1"/>
</dbReference>
<feature type="compositionally biased region" description="Low complexity" evidence="5">
    <location>
        <begin position="9"/>
        <end position="33"/>
    </location>
</feature>
<gene>
    <name evidence="7" type="ORF">TTHERM_00151160</name>
</gene>
<dbReference type="SUPFAM" id="SSF54106">
    <property type="entry name" value="LysM domain"/>
    <property type="match status" value="1"/>
</dbReference>
<reference evidence="8" key="1">
    <citation type="journal article" date="2006" name="PLoS Biol.">
        <title>Macronuclear genome sequence of the ciliate Tetrahymena thermophila, a model eukaryote.</title>
        <authorList>
            <person name="Eisen J.A."/>
            <person name="Coyne R.S."/>
            <person name="Wu M."/>
            <person name="Wu D."/>
            <person name="Thiagarajan M."/>
            <person name="Wortman J.R."/>
            <person name="Badger J.H."/>
            <person name="Ren Q."/>
            <person name="Amedeo P."/>
            <person name="Jones K.M."/>
            <person name="Tallon L.J."/>
            <person name="Delcher A.L."/>
            <person name="Salzberg S.L."/>
            <person name="Silva J.C."/>
            <person name="Haas B.J."/>
            <person name="Majoros W.H."/>
            <person name="Farzad M."/>
            <person name="Carlton J.M."/>
            <person name="Smith R.K. Jr."/>
            <person name="Garg J."/>
            <person name="Pearlman R.E."/>
            <person name="Karrer K.M."/>
            <person name="Sun L."/>
            <person name="Manning G."/>
            <person name="Elde N.C."/>
            <person name="Turkewitz A.P."/>
            <person name="Asai D.J."/>
            <person name="Wilkes D.E."/>
            <person name="Wang Y."/>
            <person name="Cai H."/>
            <person name="Collins K."/>
            <person name="Stewart B.A."/>
            <person name="Lee S.R."/>
            <person name="Wilamowska K."/>
            <person name="Weinberg Z."/>
            <person name="Ruzzo W.L."/>
            <person name="Wloga D."/>
            <person name="Gaertig J."/>
            <person name="Frankel J."/>
            <person name="Tsao C.-C."/>
            <person name="Gorovsky M.A."/>
            <person name="Keeling P.J."/>
            <person name="Waller R.F."/>
            <person name="Patron N.J."/>
            <person name="Cherry J.M."/>
            <person name="Stover N.A."/>
            <person name="Krieger C.J."/>
            <person name="del Toro C."/>
            <person name="Ryder H.F."/>
            <person name="Williamson S.C."/>
            <person name="Barbeau R.A."/>
            <person name="Hamilton E.P."/>
            <person name="Orias E."/>
        </authorList>
    </citation>
    <scope>NUCLEOTIDE SEQUENCE [LARGE SCALE GENOMIC DNA]</scope>
    <source>
        <strain evidence="8">SB210</strain>
    </source>
</reference>
<feature type="region of interest" description="Disordered" evidence="5">
    <location>
        <begin position="9"/>
        <end position="41"/>
    </location>
</feature>
<dbReference type="Gene3D" id="3.10.350.10">
    <property type="entry name" value="LysM domain"/>
    <property type="match status" value="1"/>
</dbReference>
<evidence type="ECO:0000256" key="2">
    <source>
        <dbReference type="ARBA" id="ARBA00009540"/>
    </source>
</evidence>
<evidence type="ECO:0000313" key="7">
    <source>
        <dbReference type="EMBL" id="EAS01406.2"/>
    </source>
</evidence>
<proteinExistence type="inferred from homology"/>
<feature type="compositionally biased region" description="Polar residues" evidence="5">
    <location>
        <begin position="416"/>
        <end position="427"/>
    </location>
</feature>
<evidence type="ECO:0000256" key="3">
    <source>
        <dbReference type="ARBA" id="ARBA00023128"/>
    </source>
</evidence>
<dbReference type="SMART" id="SM00584">
    <property type="entry name" value="TLDc"/>
    <property type="match status" value="1"/>
</dbReference>
<dbReference type="AlphaFoldDB" id="I7LWD1"/>
<feature type="region of interest" description="Disordered" evidence="5">
    <location>
        <begin position="416"/>
        <end position="455"/>
    </location>
</feature>
<protein>
    <recommendedName>
        <fullName evidence="4">Oxidation resistance protein 1</fullName>
    </recommendedName>
</protein>
<comment type="subcellular location">
    <subcellularLocation>
        <location evidence="1">Mitochondrion</location>
    </subcellularLocation>
</comment>
<dbReference type="KEGG" id="tet:TTHERM_00151160"/>
<dbReference type="Pfam" id="PF07534">
    <property type="entry name" value="TLD"/>
    <property type="match status" value="1"/>
</dbReference>
<keyword evidence="8" id="KW-1185">Reference proteome</keyword>
<feature type="compositionally biased region" description="Polar residues" evidence="5">
    <location>
        <begin position="375"/>
        <end position="386"/>
    </location>
</feature>
<dbReference type="RefSeq" id="XP_001021652.2">
    <property type="nucleotide sequence ID" value="XM_001021652.3"/>
</dbReference>
<comment type="similarity">
    <text evidence="2">Belongs to the OXR1 family.</text>
</comment>
<dbReference type="Proteomes" id="UP000009168">
    <property type="component" value="Unassembled WGS sequence"/>
</dbReference>
<evidence type="ECO:0000256" key="4">
    <source>
        <dbReference type="ARBA" id="ARBA00040604"/>
    </source>
</evidence>
<evidence type="ECO:0000256" key="5">
    <source>
        <dbReference type="SAM" id="MobiDB-lite"/>
    </source>
</evidence>
<sequence>MLNAFKNLLSFGGSNSNGNSSNKGSRKQSNNSQGNPSDDNIRYEVINFEIQENENMPRVKQFIGKVEEEEIENQSPQLLKKRSQSMNVNSSSITRNSEQFKSIGANPSDQKQEDDESKYIFYTTTNQDTLIGLSIKFNISEQKIKLINDVSDTVFPGMKLKFPKELCQSQSTEDSTIDDTYQMNRRKALSLKKEPQASLQSRMDSNQEIHRFHFYYCTPYGNIMGCLSINDSVIMFDPSLSNATNMQKLQKKRVIKFQACIDIKDINESTALVLPPRASEITNENAKEYVLQISLSHIGNKDIYKKYKDRLKQLKKEKKSISTVYFRVFEKDHLGNDLSNQDKQQIVQQVVEIINKNIENYQKKKQEQKLEADLQKSNNNSDQTSSSEEKHFNRSQSNPIISKANSDFESMLLNDTKTQDTNMTQSLTHEKSKEKEDKSQEKEEQKEGSDEEFEQESLTILPFFDILYENIVQKKKLTTQEAEQNQMNQWLTLEFGAKMLEHSNVLTQELFLQIIYYVPSMFRYTNWRLLYSNMKHGMSFQTLYRHCEEESPIFLVVQTFQGEKFGAYLSDPLHITHAFYGNGECFLFKFQGEEQKIKAFQPTGKNQHFIFSNSDGLGVGCGEKYGLFINCDLYRGQTNKCDTFDNEILSSDGKEQFKIKNIEIWGIDM</sequence>
<feature type="compositionally biased region" description="Polar residues" evidence="5">
    <location>
        <begin position="84"/>
        <end position="109"/>
    </location>
</feature>
<dbReference type="eggNOG" id="KOG2372">
    <property type="taxonomic scope" value="Eukaryota"/>
</dbReference>
<dbReference type="InterPro" id="IPR036779">
    <property type="entry name" value="LysM_dom_sf"/>
</dbReference>
<name>I7LWD1_TETTS</name>
<organism evidence="7 8">
    <name type="scientific">Tetrahymena thermophila (strain SB210)</name>
    <dbReference type="NCBI Taxonomy" id="312017"/>
    <lineage>
        <taxon>Eukaryota</taxon>
        <taxon>Sar</taxon>
        <taxon>Alveolata</taxon>
        <taxon>Ciliophora</taxon>
        <taxon>Intramacronucleata</taxon>
        <taxon>Oligohymenophorea</taxon>
        <taxon>Hymenostomatida</taxon>
        <taxon>Tetrahymenina</taxon>
        <taxon>Tetrahymenidae</taxon>
        <taxon>Tetrahymena</taxon>
    </lineage>
</organism>
<feature type="region of interest" description="Disordered" evidence="5">
    <location>
        <begin position="70"/>
        <end position="115"/>
    </location>
</feature>
<dbReference type="PROSITE" id="PS51886">
    <property type="entry name" value="TLDC"/>
    <property type="match status" value="1"/>
</dbReference>
<dbReference type="Pfam" id="PF01476">
    <property type="entry name" value="LysM"/>
    <property type="match status" value="1"/>
</dbReference>